<dbReference type="Pfam" id="PF00004">
    <property type="entry name" value="AAA"/>
    <property type="match status" value="1"/>
</dbReference>
<keyword evidence="2" id="KW-0547">Nucleotide-binding</keyword>
<feature type="domain" description="AAA+ ATPase" evidence="4">
    <location>
        <begin position="113"/>
        <end position="248"/>
    </location>
</feature>
<comment type="caution">
    <text evidence="5">The sequence shown here is derived from an EMBL/GenBank/DDBJ whole genome shotgun (WGS) entry which is preliminary data.</text>
</comment>
<dbReference type="Proteomes" id="UP000243140">
    <property type="component" value="Unassembled WGS sequence"/>
</dbReference>
<evidence type="ECO:0000259" key="4">
    <source>
        <dbReference type="SMART" id="SM00382"/>
    </source>
</evidence>
<dbReference type="CDD" id="cd00009">
    <property type="entry name" value="AAA"/>
    <property type="match status" value="1"/>
</dbReference>
<dbReference type="EMBL" id="MVHV01000051">
    <property type="protein sequence ID" value="ORA77023.1"/>
    <property type="molecule type" value="Genomic_DNA"/>
</dbReference>
<evidence type="ECO:0000313" key="6">
    <source>
        <dbReference type="Proteomes" id="UP000243140"/>
    </source>
</evidence>
<dbReference type="PANTHER" id="PTHR43392:SF2">
    <property type="entry name" value="AAA-TYPE ATPASE FAMILY PROTEIN _ ANKYRIN REPEAT FAMILY PROTEIN"/>
    <property type="match status" value="1"/>
</dbReference>
<dbReference type="PRINTS" id="PR00819">
    <property type="entry name" value="CBXCFQXSUPER"/>
</dbReference>
<name>A0ABX3SK17_MYCMA</name>
<evidence type="ECO:0000256" key="3">
    <source>
        <dbReference type="ARBA" id="ARBA00022840"/>
    </source>
</evidence>
<dbReference type="InterPro" id="IPR003959">
    <property type="entry name" value="ATPase_AAA_core"/>
</dbReference>
<proteinExistence type="inferred from homology"/>
<protein>
    <recommendedName>
        <fullName evidence="4">AAA+ ATPase domain-containing protein</fullName>
    </recommendedName>
</protein>
<dbReference type="RefSeq" id="WP_083013006.1">
    <property type="nucleotide sequence ID" value="NZ_MVHV01000051.1"/>
</dbReference>
<comment type="similarity">
    <text evidence="1">Belongs to the CbxX/CfxQ family.</text>
</comment>
<keyword evidence="6" id="KW-1185">Reference proteome</keyword>
<evidence type="ECO:0000313" key="5">
    <source>
        <dbReference type="EMBL" id="ORA77023.1"/>
    </source>
</evidence>
<organism evidence="5 6">
    <name type="scientific">Mycobacterium malmoense</name>
    <dbReference type="NCBI Taxonomy" id="1780"/>
    <lineage>
        <taxon>Bacteria</taxon>
        <taxon>Bacillati</taxon>
        <taxon>Actinomycetota</taxon>
        <taxon>Actinomycetes</taxon>
        <taxon>Mycobacteriales</taxon>
        <taxon>Mycobacteriaceae</taxon>
        <taxon>Mycobacterium</taxon>
    </lineage>
</organism>
<evidence type="ECO:0000256" key="2">
    <source>
        <dbReference type="ARBA" id="ARBA00022741"/>
    </source>
</evidence>
<dbReference type="InterPro" id="IPR000641">
    <property type="entry name" value="CbxX/CfxQ"/>
</dbReference>
<dbReference type="PANTHER" id="PTHR43392">
    <property type="entry name" value="AAA-TYPE ATPASE FAMILY PROTEIN / ANKYRIN REPEAT FAMILY PROTEIN"/>
    <property type="match status" value="1"/>
</dbReference>
<keyword evidence="3" id="KW-0067">ATP-binding</keyword>
<evidence type="ECO:0000256" key="1">
    <source>
        <dbReference type="ARBA" id="ARBA00010378"/>
    </source>
</evidence>
<sequence length="362" mass="38530">MSDDLLAGTRTMRAMGLVSLGQARSVLDLVAEVPMSKVNGVADLAPTEGWCRPGACAGTALAAECREVLDWARARVDELVGVVEAKEQFAVWCTALELDQCRVVHGGVVRSCAENHMVFLGAPGTAKTAFARVVGEVLFGVGTLTRPQVIVVSAGDIVGGDLWRSAARMRDVCEDARGGVLLIDEAYRLVPEIDGGSWGVEAITTLRACMAAYRNGLVVILAGYPRPMRDFLAAHAGLAARFPVTVTFASYTPQEVVALGRQLAGREHLVVEDSAWDLLGAEAIRLRSIPHGPGTLLDVAGNARYVGEVIAVCRRARTRRLRRLAPSPRDLEQLVCTDPCVLNVSAVDMGRAITAARPAVAP</sequence>
<reference evidence="5 6" key="1">
    <citation type="submission" date="2017-02" db="EMBL/GenBank/DDBJ databases">
        <title>The new phylogeny of genus Mycobacterium.</title>
        <authorList>
            <person name="Tortoli E."/>
            <person name="Trovato A."/>
            <person name="Cirillo D.M."/>
        </authorList>
    </citation>
    <scope>NUCLEOTIDE SEQUENCE [LARGE SCALE GENOMIC DNA]</scope>
    <source>
        <strain evidence="5 6">IP1130001</strain>
    </source>
</reference>
<dbReference type="InterPro" id="IPR050773">
    <property type="entry name" value="CbxX/CfxQ_RuBisCO_ESX"/>
</dbReference>
<dbReference type="InterPro" id="IPR003593">
    <property type="entry name" value="AAA+_ATPase"/>
</dbReference>
<accession>A0ABX3SK17</accession>
<dbReference type="SUPFAM" id="SSF52540">
    <property type="entry name" value="P-loop containing nucleoside triphosphate hydrolases"/>
    <property type="match status" value="1"/>
</dbReference>
<dbReference type="InterPro" id="IPR027417">
    <property type="entry name" value="P-loop_NTPase"/>
</dbReference>
<gene>
    <name evidence="5" type="ORF">BST29_24175</name>
</gene>
<dbReference type="SMART" id="SM00382">
    <property type="entry name" value="AAA"/>
    <property type="match status" value="1"/>
</dbReference>
<dbReference type="Gene3D" id="3.40.50.300">
    <property type="entry name" value="P-loop containing nucleotide triphosphate hydrolases"/>
    <property type="match status" value="1"/>
</dbReference>